<dbReference type="AlphaFoldDB" id="A0A553Q647"/>
<dbReference type="PROSITE" id="PS50004">
    <property type="entry name" value="C2"/>
    <property type="match status" value="1"/>
</dbReference>
<dbReference type="PROSITE" id="PS51511">
    <property type="entry name" value="FIP_RBD"/>
    <property type="match status" value="1"/>
</dbReference>
<feature type="domain" description="FIP-RBD" evidence="8">
    <location>
        <begin position="1072"/>
        <end position="1134"/>
    </location>
</feature>
<organism evidence="9 10">
    <name type="scientific">Danionella cerebrum</name>
    <dbReference type="NCBI Taxonomy" id="2873325"/>
    <lineage>
        <taxon>Eukaryota</taxon>
        <taxon>Metazoa</taxon>
        <taxon>Chordata</taxon>
        <taxon>Craniata</taxon>
        <taxon>Vertebrata</taxon>
        <taxon>Euteleostomi</taxon>
        <taxon>Actinopterygii</taxon>
        <taxon>Neopterygii</taxon>
        <taxon>Teleostei</taxon>
        <taxon>Ostariophysi</taxon>
        <taxon>Cypriniformes</taxon>
        <taxon>Danionidae</taxon>
        <taxon>Danioninae</taxon>
        <taxon>Danionella</taxon>
    </lineage>
</organism>
<feature type="compositionally biased region" description="Polar residues" evidence="6">
    <location>
        <begin position="269"/>
        <end position="290"/>
    </location>
</feature>
<evidence type="ECO:0000313" key="9">
    <source>
        <dbReference type="EMBL" id="TRY85409.1"/>
    </source>
</evidence>
<feature type="compositionally biased region" description="Basic residues" evidence="6">
    <location>
        <begin position="258"/>
        <end position="267"/>
    </location>
</feature>
<dbReference type="EMBL" id="SRMA01026284">
    <property type="protein sequence ID" value="TRY85409.1"/>
    <property type="molecule type" value="Genomic_DNA"/>
</dbReference>
<keyword evidence="2" id="KW-0813">Transport</keyword>
<dbReference type="Gene3D" id="1.20.5.2440">
    <property type="match status" value="1"/>
</dbReference>
<dbReference type="Pfam" id="PF00168">
    <property type="entry name" value="C2"/>
    <property type="match status" value="1"/>
</dbReference>
<feature type="region of interest" description="Disordered" evidence="6">
    <location>
        <begin position="185"/>
        <end position="731"/>
    </location>
</feature>
<evidence type="ECO:0000256" key="3">
    <source>
        <dbReference type="ARBA" id="ARBA00022553"/>
    </source>
</evidence>
<feature type="compositionally biased region" description="Basic and acidic residues" evidence="6">
    <location>
        <begin position="835"/>
        <end position="846"/>
    </location>
</feature>
<feature type="region of interest" description="Disordered" evidence="6">
    <location>
        <begin position="743"/>
        <end position="846"/>
    </location>
</feature>
<feature type="compositionally biased region" description="Basic and acidic residues" evidence="6">
    <location>
        <begin position="320"/>
        <end position="495"/>
    </location>
</feature>
<feature type="compositionally biased region" description="Polar residues" evidence="6">
    <location>
        <begin position="239"/>
        <end position="249"/>
    </location>
</feature>
<keyword evidence="3" id="KW-0597">Phosphoprotein</keyword>
<dbReference type="InterPro" id="IPR037789">
    <property type="entry name" value="FIP_classI"/>
</dbReference>
<dbReference type="InterPro" id="IPR019018">
    <property type="entry name" value="Rab-bd_FIP-RBD"/>
</dbReference>
<feature type="compositionally biased region" description="Basic and acidic residues" evidence="6">
    <location>
        <begin position="766"/>
        <end position="781"/>
    </location>
</feature>
<keyword evidence="10" id="KW-1185">Reference proteome</keyword>
<dbReference type="OrthoDB" id="8956628at2759"/>
<comment type="caution">
    <text evidence="9">The sequence shown here is derived from an EMBL/GenBank/DDBJ whole genome shotgun (WGS) entry which is preliminary data.</text>
</comment>
<name>A0A553Q647_9TELE</name>
<feature type="compositionally biased region" description="Basic and acidic residues" evidence="6">
    <location>
        <begin position="1030"/>
        <end position="1041"/>
    </location>
</feature>
<dbReference type="GO" id="GO:0015031">
    <property type="term" value="P:protein transport"/>
    <property type="evidence" value="ECO:0007669"/>
    <property type="project" value="UniProtKB-KW"/>
</dbReference>
<evidence type="ECO:0000259" key="8">
    <source>
        <dbReference type="PROSITE" id="PS51511"/>
    </source>
</evidence>
<feature type="compositionally biased region" description="Basic and acidic residues" evidence="6">
    <location>
        <begin position="504"/>
        <end position="582"/>
    </location>
</feature>
<proteinExistence type="predicted"/>
<evidence type="ECO:0008006" key="11">
    <source>
        <dbReference type="Google" id="ProtNLM"/>
    </source>
</evidence>
<dbReference type="GO" id="GO:0045055">
    <property type="term" value="P:regulated exocytosis"/>
    <property type="evidence" value="ECO:0007669"/>
    <property type="project" value="TreeGrafter"/>
</dbReference>
<keyword evidence="5" id="KW-0653">Protein transport</keyword>
<feature type="domain" description="C2" evidence="7">
    <location>
        <begin position="1"/>
        <end position="115"/>
    </location>
</feature>
<dbReference type="InterPro" id="IPR000008">
    <property type="entry name" value="C2_dom"/>
</dbReference>
<accession>A0A553Q647</accession>
<dbReference type="SMART" id="SM00239">
    <property type="entry name" value="C2"/>
    <property type="match status" value="1"/>
</dbReference>
<feature type="region of interest" description="Disordered" evidence="6">
    <location>
        <begin position="928"/>
        <end position="959"/>
    </location>
</feature>
<evidence type="ECO:0000256" key="2">
    <source>
        <dbReference type="ARBA" id="ARBA00022448"/>
    </source>
</evidence>
<reference evidence="9 10" key="1">
    <citation type="journal article" date="2019" name="Sci. Data">
        <title>Hybrid genome assembly and annotation of Danionella translucida.</title>
        <authorList>
            <person name="Kadobianskyi M."/>
            <person name="Schulze L."/>
            <person name="Schuelke M."/>
            <person name="Judkewitz B."/>
        </authorList>
    </citation>
    <scope>NUCLEOTIDE SEQUENCE [LARGE SCALE GENOMIC DNA]</scope>
    <source>
        <strain evidence="9 10">Bolton</strain>
    </source>
</reference>
<feature type="compositionally biased region" description="Basic and acidic residues" evidence="6">
    <location>
        <begin position="660"/>
        <end position="684"/>
    </location>
</feature>
<evidence type="ECO:0000259" key="7">
    <source>
        <dbReference type="PROSITE" id="PS50004"/>
    </source>
</evidence>
<dbReference type="PANTHER" id="PTHR15746">
    <property type="entry name" value="RAB11-RELATED"/>
    <property type="match status" value="1"/>
</dbReference>
<dbReference type="InterPro" id="IPR037245">
    <property type="entry name" value="FIP-RBD_C_sf"/>
</dbReference>
<evidence type="ECO:0000256" key="4">
    <source>
        <dbReference type="ARBA" id="ARBA00022753"/>
    </source>
</evidence>
<comment type="subcellular location">
    <subcellularLocation>
        <location evidence="1">Recycling endosome</location>
    </subcellularLocation>
</comment>
<dbReference type="GO" id="GO:0031267">
    <property type="term" value="F:small GTPase binding"/>
    <property type="evidence" value="ECO:0007669"/>
    <property type="project" value="InterPro"/>
</dbReference>
<sequence>MSLAEQSQQWLPTSARVTVLQARGLRAKGKNGTNDAYAVMQLGKDKFVTAVAEKSAAPVWKEQASFELPVCSGNGSLQVCVLHRALVGPDKTLGTADINLQELREDPCRSKPQWFKLMGKSGKADKERGEVLLDIKFMRNHMTASMFDLSQEKSRSRLSKLKDKLKGRKKDGFSDSASAIVASPAQILTDSEPEEEPETTSGARKKSKLKSLFVPKPGLHRNMSQSMSTLTTLSEKDSNISLRRSSGLNAESPEGKKKFWILKHKHSGSSDSKVSQETGSLGIIQSNVCINGSHIYTEKTEPRNSRPGSTVSLNSSGHGSMEELRRGNDRKTSMDSPEETLRRQGQEIKKHEQESKKEELIKEEELRKHEDEVREKNVERRQNEQKKQEELKRQEEDIKKQEEELMEQEKLRKHEEEVRNTKMEMTKDEIMKQKELRKQEEEVRIRGNKRRKDELMKQEEDISKQQEEENKRFEDERRQTEQKRINIEGEHERMQMEIGMLENSEEKKRLESEEEIKTEREEERSLNEKWKLEKQEEGERLMTVEEEMRKEKDKQKIAKQEAEQRTTDEGEGMRIRNEEDLLKITNELEVDPKKEEKRKRKARKEEGGWGNLEVEERPKPESDDHQNDEEARKHEEERKCTKEKERIDFEKITFQGKISAAEEKRQKEKADEESMKLVKEERPAVKPRSARTNKKQSDGSPERNPVTSSTEPLSWDGIPTNPFEIIDDHPPRAVDRYRVSAVKPSSLLSQASVSNTKPFLEDSDSDTEHFVSPREKSEKKRQAPMPPKNKMPVKNPNSLPEEPVNNQASQGFGSDVDSCKLRQHKRLAPLPPNVSKDRQHVGSEHSHQFTSMLCTGILEKNQMKMNSALQETLVYLIDQSPREASNPFTDKLHHSSNFENQSVTEEHSCNTGHGEDLYNVECLNGDVEPKTENSQHDICASKKKNRAPLPPVKSEPNLNLNSTDEEVVSIQTSEPGDKHGLSQSKKNTSLAIKTTEEQMKTLKLEMVQGPGQRALPQAKVSPIEVGQNNRGEREKRGDHYIKPCRPHAVKPLNSSETPSETQGFSRTLPDVTDDVLRLSEGTFSQLTHAELISLIEKQKKQLSQKDSKIVELEQYIDDLLVRVMEENPSILMSLKKTA</sequence>
<evidence type="ECO:0000313" key="10">
    <source>
        <dbReference type="Proteomes" id="UP000316079"/>
    </source>
</evidence>
<dbReference type="SUPFAM" id="SSF49562">
    <property type="entry name" value="C2 domain (Calcium/lipid-binding domain, CaLB)"/>
    <property type="match status" value="1"/>
</dbReference>
<dbReference type="FunFam" id="2.60.40.150:FF:000070">
    <property type="entry name" value="rab11 family-interacting protein 2 isoform X1"/>
    <property type="match status" value="1"/>
</dbReference>
<dbReference type="Proteomes" id="UP000316079">
    <property type="component" value="Unassembled WGS sequence"/>
</dbReference>
<dbReference type="Gene3D" id="2.60.40.150">
    <property type="entry name" value="C2 domain"/>
    <property type="match status" value="1"/>
</dbReference>
<keyword evidence="4" id="KW-0967">Endosome</keyword>
<dbReference type="SUPFAM" id="SSF144270">
    <property type="entry name" value="Eferin C-derminal domain-like"/>
    <property type="match status" value="1"/>
</dbReference>
<dbReference type="Pfam" id="PF09457">
    <property type="entry name" value="RBD-FIP"/>
    <property type="match status" value="1"/>
</dbReference>
<protein>
    <recommendedName>
        <fullName evidence="11">C2 domain-containing protein</fullName>
    </recommendedName>
</protein>
<dbReference type="InterPro" id="IPR035892">
    <property type="entry name" value="C2_domain_sf"/>
</dbReference>
<feature type="compositionally biased region" description="Polar residues" evidence="6">
    <location>
        <begin position="1052"/>
        <end position="1065"/>
    </location>
</feature>
<feature type="compositionally biased region" description="Basic and acidic residues" evidence="6">
    <location>
        <begin position="614"/>
        <end position="651"/>
    </location>
</feature>
<evidence type="ECO:0000256" key="6">
    <source>
        <dbReference type="SAM" id="MobiDB-lite"/>
    </source>
</evidence>
<gene>
    <name evidence="9" type="ORF">DNTS_016098</name>
</gene>
<evidence type="ECO:0000256" key="1">
    <source>
        <dbReference type="ARBA" id="ARBA00004172"/>
    </source>
</evidence>
<evidence type="ECO:0000256" key="5">
    <source>
        <dbReference type="ARBA" id="ARBA00022927"/>
    </source>
</evidence>
<feature type="compositionally biased region" description="Polar residues" evidence="6">
    <location>
        <begin position="746"/>
        <end position="757"/>
    </location>
</feature>
<feature type="compositionally biased region" description="Polar residues" evidence="6">
    <location>
        <begin position="306"/>
        <end position="318"/>
    </location>
</feature>
<feature type="compositionally biased region" description="Low complexity" evidence="6">
    <location>
        <begin position="223"/>
        <end position="233"/>
    </location>
</feature>
<dbReference type="PANTHER" id="PTHR15746:SF25">
    <property type="entry name" value="CALPONIN HOMOLOGY DOMAIN-CONTAINING PROTEIN DDB_G0272472 ISOFORM X1"/>
    <property type="match status" value="1"/>
</dbReference>
<dbReference type="GO" id="GO:0055037">
    <property type="term" value="C:recycling endosome"/>
    <property type="evidence" value="ECO:0007669"/>
    <property type="project" value="UniProtKB-SubCell"/>
</dbReference>
<feature type="region of interest" description="Disordered" evidence="6">
    <location>
        <begin position="1029"/>
        <end position="1067"/>
    </location>
</feature>